<evidence type="ECO:0000256" key="3">
    <source>
        <dbReference type="ARBA" id="ARBA00022729"/>
    </source>
</evidence>
<keyword evidence="3" id="KW-0732">Signal</keyword>
<keyword evidence="11" id="KW-1185">Reference proteome</keyword>
<dbReference type="AlphaFoldDB" id="A0A9W6YPJ7"/>
<evidence type="ECO:0000256" key="8">
    <source>
        <dbReference type="SAM" id="Phobius"/>
    </source>
</evidence>
<evidence type="ECO:0000256" key="5">
    <source>
        <dbReference type="ARBA" id="ARBA00022801"/>
    </source>
</evidence>
<gene>
    <name evidence="10" type="ORF">Pfra01_003056500</name>
</gene>
<comment type="caution">
    <text evidence="10">The sequence shown here is derived from an EMBL/GenBank/DDBJ whole genome shotgun (WGS) entry which is preliminary data.</text>
</comment>
<feature type="region of interest" description="Disordered" evidence="7">
    <location>
        <begin position="523"/>
        <end position="596"/>
    </location>
</feature>
<protein>
    <submittedName>
        <fullName evidence="10">Unnamed protein product</fullName>
    </submittedName>
</protein>
<dbReference type="Gene3D" id="2.40.70.10">
    <property type="entry name" value="Acid Proteases"/>
    <property type="match status" value="1"/>
</dbReference>
<evidence type="ECO:0000256" key="7">
    <source>
        <dbReference type="SAM" id="MobiDB-lite"/>
    </source>
</evidence>
<dbReference type="InterPro" id="IPR033121">
    <property type="entry name" value="PEPTIDASE_A1"/>
</dbReference>
<dbReference type="InterPro" id="IPR034164">
    <property type="entry name" value="Pepsin-like_dom"/>
</dbReference>
<feature type="transmembrane region" description="Helical" evidence="8">
    <location>
        <begin position="33"/>
        <end position="54"/>
    </location>
</feature>
<sequence length="682" mass="72148">MEENGDAIAVAASSAQNAPAPTTTSSDAMSKGAIAGVVIGCAVFVAAVVGSVLYHQKLLARQREESLFADLSDTGFDMDYTAIRRRPSIWPATSLIPAARASRTVAISPRYSAAEIGSAELLMVGLRKGFVWCEQSYMEGSMWHAVMVDELVWVGGFSSPLGDMEGVLKTFGFRFPVGCQTKETGLFITQKENGIMGLGRHRSTVMAYMLSAGRVTQNVFTLCFDGNGGELVFGGVDYSHHTSNVGYTPLLNDNSAYYPVHVKNILLNGASLGIDAGTLNSGRGVIVDSGTTDTFFDGRGKRAFMKAFSDAAGRDYSEKRMKLSSDELATLPVISIILSGMKGDGTDDVQLDVPASKYLSPSDDGGSRYLFLGKGYANATSVTPVASVGTSQPPSSTPVPAVSDAAEQSSPAPPVPVASDDAIQSTNTSTMNSSNMSTVESNTTTTALSNVVGSADLTSTSSTEALTNRSSPAFGAFIAEIILISLVGIGLAVMVWTKWRTRAWSRIPDESTRANMSTIVDINETGSLSPTSPPGNPLSPRSRPNRKGPSPKFTIGSSGEEDSEELRDEEEGTSSPKVLGRPQGPQRGRRLDAVDRPQKQHAGVFIADQWGFTCDDMYVDRCSRVEKRGVDGMILWVGVMHSERTVAGSASGDVDSGRCAAHAIALLERGVESSIASALSAR</sequence>
<dbReference type="PROSITE" id="PS51767">
    <property type="entry name" value="PEPTIDASE_A1"/>
    <property type="match status" value="1"/>
</dbReference>
<feature type="region of interest" description="Disordered" evidence="7">
    <location>
        <begin position="385"/>
        <end position="442"/>
    </location>
</feature>
<keyword evidence="8" id="KW-1133">Transmembrane helix</keyword>
<dbReference type="InterPro" id="IPR021109">
    <property type="entry name" value="Peptidase_aspartic_dom_sf"/>
</dbReference>
<evidence type="ECO:0000313" key="11">
    <source>
        <dbReference type="Proteomes" id="UP001165121"/>
    </source>
</evidence>
<organism evidence="10 11">
    <name type="scientific">Phytophthora fragariaefolia</name>
    <dbReference type="NCBI Taxonomy" id="1490495"/>
    <lineage>
        <taxon>Eukaryota</taxon>
        <taxon>Sar</taxon>
        <taxon>Stramenopiles</taxon>
        <taxon>Oomycota</taxon>
        <taxon>Peronosporomycetes</taxon>
        <taxon>Peronosporales</taxon>
        <taxon>Peronosporaceae</taxon>
        <taxon>Phytophthora</taxon>
    </lineage>
</organism>
<dbReference type="InterPro" id="IPR001461">
    <property type="entry name" value="Aspartic_peptidase_A1"/>
</dbReference>
<evidence type="ECO:0000256" key="2">
    <source>
        <dbReference type="ARBA" id="ARBA00022670"/>
    </source>
</evidence>
<feature type="domain" description="Peptidase A1" evidence="9">
    <location>
        <begin position="54"/>
        <end position="410"/>
    </location>
</feature>
<keyword evidence="6" id="KW-0865">Zymogen</keyword>
<dbReference type="CDD" id="cd05471">
    <property type="entry name" value="pepsin_like"/>
    <property type="match status" value="1"/>
</dbReference>
<dbReference type="Pfam" id="PF00026">
    <property type="entry name" value="Asp"/>
    <property type="match status" value="1"/>
</dbReference>
<evidence type="ECO:0000256" key="1">
    <source>
        <dbReference type="ARBA" id="ARBA00007447"/>
    </source>
</evidence>
<evidence type="ECO:0000313" key="10">
    <source>
        <dbReference type="EMBL" id="GMG18135.1"/>
    </source>
</evidence>
<keyword evidence="8" id="KW-0812">Transmembrane</keyword>
<accession>A0A9W6YPJ7</accession>
<dbReference type="SUPFAM" id="SSF50630">
    <property type="entry name" value="Acid proteases"/>
    <property type="match status" value="1"/>
</dbReference>
<feature type="transmembrane region" description="Helical" evidence="8">
    <location>
        <begin position="473"/>
        <end position="496"/>
    </location>
</feature>
<feature type="compositionally biased region" description="Polar residues" evidence="7">
    <location>
        <begin position="385"/>
        <end position="394"/>
    </location>
</feature>
<reference evidence="10" key="1">
    <citation type="submission" date="2023-04" db="EMBL/GenBank/DDBJ databases">
        <title>Phytophthora fragariaefolia NBRC 109709.</title>
        <authorList>
            <person name="Ichikawa N."/>
            <person name="Sato H."/>
            <person name="Tonouchi N."/>
        </authorList>
    </citation>
    <scope>NUCLEOTIDE SEQUENCE</scope>
    <source>
        <strain evidence="10">NBRC 109709</strain>
    </source>
</reference>
<evidence type="ECO:0000256" key="4">
    <source>
        <dbReference type="ARBA" id="ARBA00022750"/>
    </source>
</evidence>
<dbReference type="GO" id="GO:0004190">
    <property type="term" value="F:aspartic-type endopeptidase activity"/>
    <property type="evidence" value="ECO:0007669"/>
    <property type="project" value="UniProtKB-KW"/>
</dbReference>
<feature type="compositionally biased region" description="Low complexity" evidence="7">
    <location>
        <begin position="417"/>
        <end position="442"/>
    </location>
</feature>
<comment type="similarity">
    <text evidence="1">Belongs to the peptidase A1 family.</text>
</comment>
<evidence type="ECO:0000259" key="9">
    <source>
        <dbReference type="PROSITE" id="PS51767"/>
    </source>
</evidence>
<dbReference type="PANTHER" id="PTHR47965">
    <property type="entry name" value="ASPARTYL PROTEASE-RELATED"/>
    <property type="match status" value="1"/>
</dbReference>
<dbReference type="PANTHER" id="PTHR47965:SF12">
    <property type="entry name" value="ASPARTIC PROTEINASE 3-RELATED"/>
    <property type="match status" value="1"/>
</dbReference>
<keyword evidence="8" id="KW-0472">Membrane</keyword>
<keyword evidence="4" id="KW-0064">Aspartyl protease</keyword>
<keyword evidence="5" id="KW-0378">Hydrolase</keyword>
<dbReference type="EMBL" id="BSXT01019244">
    <property type="protein sequence ID" value="GMG18135.1"/>
    <property type="molecule type" value="Genomic_DNA"/>
</dbReference>
<dbReference type="OrthoDB" id="2747330at2759"/>
<name>A0A9W6YPJ7_9STRA</name>
<dbReference type="GO" id="GO:0006508">
    <property type="term" value="P:proteolysis"/>
    <property type="evidence" value="ECO:0007669"/>
    <property type="project" value="UniProtKB-KW"/>
</dbReference>
<feature type="compositionally biased region" description="Acidic residues" evidence="7">
    <location>
        <begin position="559"/>
        <end position="572"/>
    </location>
</feature>
<proteinExistence type="inferred from homology"/>
<keyword evidence="2" id="KW-0645">Protease</keyword>
<dbReference type="Proteomes" id="UP001165121">
    <property type="component" value="Unassembled WGS sequence"/>
</dbReference>
<evidence type="ECO:0000256" key="6">
    <source>
        <dbReference type="ARBA" id="ARBA00023145"/>
    </source>
</evidence>